<feature type="domain" description="Peptidase M16 N-terminal" evidence="3">
    <location>
        <begin position="12"/>
        <end position="158"/>
    </location>
</feature>
<sequence>MVIKHTYANGIRVLLEQIPNVRSVSIGIWVGTGSRYETKEKNGISHFIEHMLFKGTETRNARQIAEAFDKIGGQVNAFTSKENTCYYAKVMDRDASYAINVLADMFFHSRFDTKDMEKEKQVIGEEIKMYEDTPDDLVHDLLSATSFAHHPLGYPILGHVETLARFQPEDLRGYMAAHYAPEDIVISIAGNVATDFVNEVDAVFSSYEFVDRKEAQEAPSFHPGKIARKKETEQAHICFGFSGLSNKNEHLTEVMVMNNVLGGGMSSRLFQNIREEKGLAYSIFSFHTAFKDSGLFTIYGGTGADQLSALGDSILETVDTFIEKGISEEELASSKAQIKGNAVFGLESTDSRMSRNAKNELILGHDRTIDEFTEKVDRITVADVKRIAQSIFSKPYSCSVVSAAGKLPQAIQY</sequence>
<dbReference type="Gene3D" id="3.30.830.10">
    <property type="entry name" value="Metalloenzyme, LuxS/M16 peptidase-like"/>
    <property type="match status" value="2"/>
</dbReference>
<dbReference type="RefSeq" id="WP_205005368.1">
    <property type="nucleotide sequence ID" value="NZ_CBCRXA010000003.1"/>
</dbReference>
<dbReference type="PANTHER" id="PTHR11851">
    <property type="entry name" value="METALLOPROTEASE"/>
    <property type="match status" value="1"/>
</dbReference>
<protein>
    <submittedName>
        <fullName evidence="5">Zn-dependent peptidase</fullName>
    </submittedName>
</protein>
<dbReference type="PANTHER" id="PTHR11851:SF49">
    <property type="entry name" value="MITOCHONDRIAL-PROCESSING PEPTIDASE SUBUNIT ALPHA"/>
    <property type="match status" value="1"/>
</dbReference>
<evidence type="ECO:0000313" key="6">
    <source>
        <dbReference type="Proteomes" id="UP000823201"/>
    </source>
</evidence>
<keyword evidence="6" id="KW-1185">Reference proteome</keyword>
<dbReference type="Pfam" id="PF05193">
    <property type="entry name" value="Peptidase_M16_C"/>
    <property type="match status" value="1"/>
</dbReference>
<evidence type="ECO:0000256" key="2">
    <source>
        <dbReference type="RuleBase" id="RU004447"/>
    </source>
</evidence>
<dbReference type="Proteomes" id="UP000823201">
    <property type="component" value="Unassembled WGS sequence"/>
</dbReference>
<dbReference type="SUPFAM" id="SSF63411">
    <property type="entry name" value="LuxS/MPP-like metallohydrolase"/>
    <property type="match status" value="2"/>
</dbReference>
<dbReference type="InterPro" id="IPR011765">
    <property type="entry name" value="Pept_M16_N"/>
</dbReference>
<evidence type="ECO:0000313" key="5">
    <source>
        <dbReference type="EMBL" id="MBM7657003.1"/>
    </source>
</evidence>
<evidence type="ECO:0000259" key="4">
    <source>
        <dbReference type="Pfam" id="PF05193"/>
    </source>
</evidence>
<proteinExistence type="inferred from homology"/>
<dbReference type="Pfam" id="PF00675">
    <property type="entry name" value="Peptidase_M16"/>
    <property type="match status" value="1"/>
</dbReference>
<gene>
    <name evidence="5" type="ORF">JOC27_000444</name>
</gene>
<dbReference type="InterPro" id="IPR011249">
    <property type="entry name" value="Metalloenz_LuxS/M16"/>
</dbReference>
<accession>A0ABS2Q5E3</accession>
<comment type="similarity">
    <text evidence="1 2">Belongs to the peptidase M16 family.</text>
</comment>
<dbReference type="InterPro" id="IPR007863">
    <property type="entry name" value="Peptidase_M16_C"/>
</dbReference>
<dbReference type="EMBL" id="JAFBEV010000003">
    <property type="protein sequence ID" value="MBM7657003.1"/>
    <property type="molecule type" value="Genomic_DNA"/>
</dbReference>
<dbReference type="PROSITE" id="PS00143">
    <property type="entry name" value="INSULINASE"/>
    <property type="match status" value="1"/>
</dbReference>
<dbReference type="InterPro" id="IPR050361">
    <property type="entry name" value="MPP/UQCRC_Complex"/>
</dbReference>
<reference evidence="5 6" key="1">
    <citation type="submission" date="2021-01" db="EMBL/GenBank/DDBJ databases">
        <title>Genomic Encyclopedia of Type Strains, Phase IV (KMG-IV): sequencing the most valuable type-strain genomes for metagenomic binning, comparative biology and taxonomic classification.</title>
        <authorList>
            <person name="Goeker M."/>
        </authorList>
    </citation>
    <scope>NUCLEOTIDE SEQUENCE [LARGE SCALE GENOMIC DNA]</scope>
    <source>
        <strain evidence="5 6">DSM 100968</strain>
    </source>
</reference>
<feature type="domain" description="Peptidase M16 C-terminal" evidence="4">
    <location>
        <begin position="166"/>
        <end position="337"/>
    </location>
</feature>
<organism evidence="5 6">
    <name type="scientific">Sporolactobacillus spathodeae</name>
    <dbReference type="NCBI Taxonomy" id="1465502"/>
    <lineage>
        <taxon>Bacteria</taxon>
        <taxon>Bacillati</taxon>
        <taxon>Bacillota</taxon>
        <taxon>Bacilli</taxon>
        <taxon>Bacillales</taxon>
        <taxon>Sporolactobacillaceae</taxon>
        <taxon>Sporolactobacillus</taxon>
    </lineage>
</organism>
<evidence type="ECO:0000259" key="3">
    <source>
        <dbReference type="Pfam" id="PF00675"/>
    </source>
</evidence>
<dbReference type="InterPro" id="IPR001431">
    <property type="entry name" value="Pept_M16_Zn_BS"/>
</dbReference>
<name>A0ABS2Q5E3_9BACL</name>
<comment type="caution">
    <text evidence="5">The sequence shown here is derived from an EMBL/GenBank/DDBJ whole genome shotgun (WGS) entry which is preliminary data.</text>
</comment>
<evidence type="ECO:0000256" key="1">
    <source>
        <dbReference type="ARBA" id="ARBA00007261"/>
    </source>
</evidence>